<dbReference type="GO" id="GO:0016757">
    <property type="term" value="F:glycosyltransferase activity"/>
    <property type="evidence" value="ECO:0007669"/>
    <property type="project" value="UniProtKB-KW"/>
</dbReference>
<dbReference type="Gene3D" id="3.40.50.2000">
    <property type="entry name" value="Glycogen Phosphorylase B"/>
    <property type="match status" value="2"/>
</dbReference>
<organism evidence="4">
    <name type="scientific">hydrocarbon metagenome</name>
    <dbReference type="NCBI Taxonomy" id="938273"/>
    <lineage>
        <taxon>unclassified sequences</taxon>
        <taxon>metagenomes</taxon>
        <taxon>ecological metagenomes</taxon>
    </lineage>
</organism>
<dbReference type="Pfam" id="PF13439">
    <property type="entry name" value="Glyco_transf_4"/>
    <property type="match status" value="1"/>
</dbReference>
<evidence type="ECO:0000256" key="1">
    <source>
        <dbReference type="ARBA" id="ARBA00022676"/>
    </source>
</evidence>
<dbReference type="AlphaFoldDB" id="A0A0W8FI10"/>
<keyword evidence="1" id="KW-0328">Glycosyltransferase</keyword>
<protein>
    <submittedName>
        <fullName evidence="4">Glycosyltransferase</fullName>
    </submittedName>
</protein>
<evidence type="ECO:0000256" key="2">
    <source>
        <dbReference type="ARBA" id="ARBA00022679"/>
    </source>
</evidence>
<feature type="domain" description="Glycosyltransferase subfamily 4-like N-terminal" evidence="3">
    <location>
        <begin position="21"/>
        <end position="161"/>
    </location>
</feature>
<dbReference type="SUPFAM" id="SSF53756">
    <property type="entry name" value="UDP-Glycosyltransferase/glycogen phosphorylase"/>
    <property type="match status" value="1"/>
</dbReference>
<accession>A0A0W8FI10</accession>
<comment type="caution">
    <text evidence="4">The sequence shown here is derived from an EMBL/GenBank/DDBJ whole genome shotgun (WGS) entry which is preliminary data.</text>
</comment>
<dbReference type="PANTHER" id="PTHR12526:SF629">
    <property type="entry name" value="TEICHURONIC ACID BIOSYNTHESIS GLYCOSYLTRANSFERASE TUAH-RELATED"/>
    <property type="match status" value="1"/>
</dbReference>
<keyword evidence="2 4" id="KW-0808">Transferase</keyword>
<evidence type="ECO:0000259" key="3">
    <source>
        <dbReference type="Pfam" id="PF13439"/>
    </source>
</evidence>
<dbReference type="PANTHER" id="PTHR12526">
    <property type="entry name" value="GLYCOSYLTRANSFERASE"/>
    <property type="match status" value="1"/>
</dbReference>
<reference evidence="4" key="1">
    <citation type="journal article" date="2015" name="Proc. Natl. Acad. Sci. U.S.A.">
        <title>Networks of energetic and metabolic interactions define dynamics in microbial communities.</title>
        <authorList>
            <person name="Embree M."/>
            <person name="Liu J.K."/>
            <person name="Al-Bassam M.M."/>
            <person name="Zengler K."/>
        </authorList>
    </citation>
    <scope>NUCLEOTIDE SEQUENCE</scope>
</reference>
<evidence type="ECO:0000313" key="4">
    <source>
        <dbReference type="EMBL" id="KUG20536.1"/>
    </source>
</evidence>
<proteinExistence type="predicted"/>
<dbReference type="InterPro" id="IPR028098">
    <property type="entry name" value="Glyco_trans_4-like_N"/>
</dbReference>
<gene>
    <name evidence="4" type="ORF">ASZ90_009723</name>
</gene>
<name>A0A0W8FI10_9ZZZZ</name>
<dbReference type="Pfam" id="PF13692">
    <property type="entry name" value="Glyco_trans_1_4"/>
    <property type="match status" value="1"/>
</dbReference>
<dbReference type="CDD" id="cd03794">
    <property type="entry name" value="GT4_WbuB-like"/>
    <property type="match status" value="1"/>
</dbReference>
<sequence>MLTTTHPPHDARIFQKETNSLVKEHEVTIIAPSAAGGSETTGNVRIVSVKKPESRVLHFLTIVKAFLACLRQDCDVMHCHEPDALLIGMLAGRLTGRRVIYDVHEHWPSEIPFDLGIDAKTLAGRVLGSAVAAVELALARRADRIIAVSESVAERFRERGENPVIVSNYSHTGLQLPPISGGRNHRRLMYVAGSMHLHHGIRECVQAVSSLQDTYPDLSLTLIGNLRESPEEIAGSHPEARIRLTGYLPYAQMYEELNRGGIGLLLFRPDYYNIYIGLPNKLFDYMLLGLPIIATDLPEIGRIIREADCGILVDPADAAGIAEAIAYLAERPDEAVRMGANGRRAVEERYNWGRMEGVLLDVYRSLERSGN</sequence>
<dbReference type="EMBL" id="LNQE01001180">
    <property type="protein sequence ID" value="KUG20536.1"/>
    <property type="molecule type" value="Genomic_DNA"/>
</dbReference>